<gene>
    <name evidence="1" type="ORF">TPAB3V08_LOCUS7531</name>
</gene>
<protein>
    <submittedName>
        <fullName evidence="1">Uncharacterized protein</fullName>
    </submittedName>
</protein>
<dbReference type="Proteomes" id="UP001153148">
    <property type="component" value="Unassembled WGS sequence"/>
</dbReference>
<dbReference type="EMBL" id="CAJPIN010012800">
    <property type="protein sequence ID" value="CAG2060575.1"/>
    <property type="molecule type" value="Genomic_DNA"/>
</dbReference>
<name>A0ABN7NXZ3_TIMPD</name>
<comment type="caution">
    <text evidence="1">The sequence shown here is derived from an EMBL/GenBank/DDBJ whole genome shotgun (WGS) entry which is preliminary data.</text>
</comment>
<reference evidence="1" key="1">
    <citation type="submission" date="2021-03" db="EMBL/GenBank/DDBJ databases">
        <authorList>
            <person name="Tran Van P."/>
        </authorList>
    </citation>
    <scope>NUCLEOTIDE SEQUENCE</scope>
</reference>
<proteinExistence type="predicted"/>
<accession>A0ABN7NXZ3</accession>
<evidence type="ECO:0000313" key="1">
    <source>
        <dbReference type="EMBL" id="CAG2060575.1"/>
    </source>
</evidence>
<sequence length="129" mass="14817">MLIERYKRNEHNMAFTMKRTQLTIYIAATGQRVTAIREFIKVQNHLLATQQERQLLTDTPEDPIKCGTNIAVSPDAASAVIHTQCQGNVDHVDSVQQDLFGSFWQRQLIHHHHKEISSLVDIPSKWNLC</sequence>
<keyword evidence="2" id="KW-1185">Reference proteome</keyword>
<evidence type="ECO:0000313" key="2">
    <source>
        <dbReference type="Proteomes" id="UP001153148"/>
    </source>
</evidence>
<organism evidence="1 2">
    <name type="scientific">Timema podura</name>
    <name type="common">Walking stick</name>
    <dbReference type="NCBI Taxonomy" id="61482"/>
    <lineage>
        <taxon>Eukaryota</taxon>
        <taxon>Metazoa</taxon>
        <taxon>Ecdysozoa</taxon>
        <taxon>Arthropoda</taxon>
        <taxon>Hexapoda</taxon>
        <taxon>Insecta</taxon>
        <taxon>Pterygota</taxon>
        <taxon>Neoptera</taxon>
        <taxon>Polyneoptera</taxon>
        <taxon>Phasmatodea</taxon>
        <taxon>Timematodea</taxon>
        <taxon>Timematoidea</taxon>
        <taxon>Timematidae</taxon>
        <taxon>Timema</taxon>
    </lineage>
</organism>